<dbReference type="CDD" id="cd03293">
    <property type="entry name" value="ABC_NrtD_SsuB_transporters"/>
    <property type="match status" value="1"/>
</dbReference>
<dbReference type="Pfam" id="PF00005">
    <property type="entry name" value="ABC_tran"/>
    <property type="match status" value="1"/>
</dbReference>
<name>C5T785_ACIDE</name>
<dbReference type="PANTHER" id="PTHR42788">
    <property type="entry name" value="TAURINE IMPORT ATP-BINDING PROTEIN-RELATED"/>
    <property type="match status" value="1"/>
</dbReference>
<protein>
    <submittedName>
        <fullName evidence="7">ABC transporter related protein</fullName>
    </submittedName>
</protein>
<evidence type="ECO:0000259" key="6">
    <source>
        <dbReference type="PROSITE" id="PS50893"/>
    </source>
</evidence>
<evidence type="ECO:0000256" key="2">
    <source>
        <dbReference type="ARBA" id="ARBA00022448"/>
    </source>
</evidence>
<evidence type="ECO:0000256" key="5">
    <source>
        <dbReference type="ARBA" id="ARBA00022840"/>
    </source>
</evidence>
<organism evidence="7 8">
    <name type="scientific">Acidovorax delafieldii 2AN</name>
    <dbReference type="NCBI Taxonomy" id="573060"/>
    <lineage>
        <taxon>Bacteria</taxon>
        <taxon>Pseudomonadati</taxon>
        <taxon>Pseudomonadota</taxon>
        <taxon>Betaproteobacteria</taxon>
        <taxon>Burkholderiales</taxon>
        <taxon>Comamonadaceae</taxon>
        <taxon>Acidovorax</taxon>
    </lineage>
</organism>
<dbReference type="InterPro" id="IPR017871">
    <property type="entry name" value="ABC_transporter-like_CS"/>
</dbReference>
<accession>C5T785</accession>
<keyword evidence="5" id="KW-0067">ATP-binding</keyword>
<dbReference type="Proteomes" id="UP000003856">
    <property type="component" value="Unassembled WGS sequence"/>
</dbReference>
<keyword evidence="8" id="KW-1185">Reference proteome</keyword>
<dbReference type="SMART" id="SM00382">
    <property type="entry name" value="AAA"/>
    <property type="match status" value="1"/>
</dbReference>
<dbReference type="InterPro" id="IPR003439">
    <property type="entry name" value="ABC_transporter-like_ATP-bd"/>
</dbReference>
<keyword evidence="2" id="KW-0813">Transport</keyword>
<dbReference type="Gene3D" id="3.40.50.300">
    <property type="entry name" value="P-loop containing nucleotide triphosphate hydrolases"/>
    <property type="match status" value="1"/>
</dbReference>
<dbReference type="InterPro" id="IPR027417">
    <property type="entry name" value="P-loop_NTPase"/>
</dbReference>
<dbReference type="RefSeq" id="WP_005797656.1">
    <property type="nucleotide sequence ID" value="NZ_ACQT01000107.1"/>
</dbReference>
<dbReference type="InterPro" id="IPR003593">
    <property type="entry name" value="AAA+_ATPase"/>
</dbReference>
<dbReference type="OrthoDB" id="8683598at2"/>
<dbReference type="AlphaFoldDB" id="C5T785"/>
<keyword evidence="3" id="KW-0472">Membrane</keyword>
<evidence type="ECO:0000256" key="4">
    <source>
        <dbReference type="ARBA" id="ARBA00022741"/>
    </source>
</evidence>
<proteinExistence type="inferred from homology"/>
<feature type="domain" description="ABC transporter" evidence="6">
    <location>
        <begin position="13"/>
        <end position="241"/>
    </location>
</feature>
<dbReference type="PROSITE" id="PS50893">
    <property type="entry name" value="ABC_TRANSPORTER_2"/>
    <property type="match status" value="1"/>
</dbReference>
<comment type="caution">
    <text evidence="7">The sequence shown here is derived from an EMBL/GenBank/DDBJ whole genome shotgun (WGS) entry which is preliminary data.</text>
</comment>
<sequence length="270" mass="29426">MSDPHTTPFGISLRHIGVTFESRERSRVQALQDVSLDLAAGEVSCIIGASGCGKSTLLRILAGLETRHAGQASLDGQPIGQPGLDRGIVFQDHRLVPWMTVRQNLELALHRALPQERGNAIANALALVGLQAFESAYPYQLSGGMAQRVAIARALVHRPRVLLMDEPFGALDALTRIQLQDALLRIHERERITTVLVTHDIEEALYLGDRIAVLSSHPGRVIAAFPIELPRPRDRAHPAFAAIRADIYQRFFTPRAEAATATVPPTPASS</sequence>
<dbReference type="GO" id="GO:0016887">
    <property type="term" value="F:ATP hydrolysis activity"/>
    <property type="evidence" value="ECO:0007669"/>
    <property type="project" value="InterPro"/>
</dbReference>
<keyword evidence="4" id="KW-0547">Nucleotide-binding</keyword>
<gene>
    <name evidence="7" type="ORF">AcdelDRAFT_2765</name>
</gene>
<keyword evidence="3" id="KW-1003">Cell membrane</keyword>
<evidence type="ECO:0000256" key="3">
    <source>
        <dbReference type="ARBA" id="ARBA00022475"/>
    </source>
</evidence>
<evidence type="ECO:0000313" key="8">
    <source>
        <dbReference type="Proteomes" id="UP000003856"/>
    </source>
</evidence>
<reference evidence="7 8" key="1">
    <citation type="submission" date="2009-05" db="EMBL/GenBank/DDBJ databases">
        <title>The draft genome of Acidovorax delafieldii 2AN.</title>
        <authorList>
            <consortium name="US DOE Joint Genome Institute (JGI-PGF)"/>
            <person name="Lucas S."/>
            <person name="Copeland A."/>
            <person name="Lapidus A."/>
            <person name="Glavina del Rio T."/>
            <person name="Tice H."/>
            <person name="Bruce D."/>
            <person name="Goodwin L."/>
            <person name="Pitluck S."/>
            <person name="Larimer F."/>
            <person name="Land M.L."/>
            <person name="Hauser L."/>
            <person name="Shelobolina E.S."/>
            <person name="Picardal F."/>
            <person name="Roden E."/>
            <person name="Emerson D."/>
        </authorList>
    </citation>
    <scope>NUCLEOTIDE SEQUENCE [LARGE SCALE GENOMIC DNA]</scope>
    <source>
        <strain evidence="7 8">2AN</strain>
    </source>
</reference>
<dbReference type="PROSITE" id="PS00211">
    <property type="entry name" value="ABC_TRANSPORTER_1"/>
    <property type="match status" value="1"/>
</dbReference>
<comment type="similarity">
    <text evidence="1">Belongs to the ABC transporter superfamily.</text>
</comment>
<dbReference type="GO" id="GO:0005524">
    <property type="term" value="F:ATP binding"/>
    <property type="evidence" value="ECO:0007669"/>
    <property type="project" value="UniProtKB-KW"/>
</dbReference>
<dbReference type="PANTHER" id="PTHR42788:SF13">
    <property type="entry name" value="ALIPHATIC SULFONATES IMPORT ATP-BINDING PROTEIN SSUB"/>
    <property type="match status" value="1"/>
</dbReference>
<dbReference type="InterPro" id="IPR050166">
    <property type="entry name" value="ABC_transporter_ATP-bind"/>
</dbReference>
<dbReference type="PATRIC" id="fig|573060.9.peg.2295"/>
<evidence type="ECO:0000256" key="1">
    <source>
        <dbReference type="ARBA" id="ARBA00005417"/>
    </source>
</evidence>
<evidence type="ECO:0000313" key="7">
    <source>
        <dbReference type="EMBL" id="EER59653.1"/>
    </source>
</evidence>
<dbReference type="SUPFAM" id="SSF52540">
    <property type="entry name" value="P-loop containing nucleoside triphosphate hydrolases"/>
    <property type="match status" value="1"/>
</dbReference>
<dbReference type="EMBL" id="ACQT01000107">
    <property type="protein sequence ID" value="EER59653.1"/>
    <property type="molecule type" value="Genomic_DNA"/>
</dbReference>